<reference evidence="1" key="1">
    <citation type="submission" date="2022-08" db="EMBL/GenBank/DDBJ databases">
        <title>Genome Sequence of Lecanicillium fungicola.</title>
        <authorList>
            <person name="Buettner E."/>
        </authorList>
    </citation>
    <scope>NUCLEOTIDE SEQUENCE</scope>
    <source>
        <strain evidence="1">Babe33</strain>
    </source>
</reference>
<accession>A0ACC1NVV3</accession>
<name>A0ACC1NVV3_9HYPO</name>
<proteinExistence type="predicted"/>
<gene>
    <name evidence="1" type="ORF">NQ176_g1063</name>
</gene>
<comment type="caution">
    <text evidence="1">The sequence shown here is derived from an EMBL/GenBank/DDBJ whole genome shotgun (WGS) entry which is preliminary data.</text>
</comment>
<evidence type="ECO:0000313" key="2">
    <source>
        <dbReference type="Proteomes" id="UP001143910"/>
    </source>
</evidence>
<protein>
    <submittedName>
        <fullName evidence="1">Uncharacterized protein</fullName>
    </submittedName>
</protein>
<evidence type="ECO:0000313" key="1">
    <source>
        <dbReference type="EMBL" id="KAJ2982928.1"/>
    </source>
</evidence>
<dbReference type="EMBL" id="JANJQO010000051">
    <property type="protein sequence ID" value="KAJ2982928.1"/>
    <property type="molecule type" value="Genomic_DNA"/>
</dbReference>
<sequence length="363" mass="41042">MSRYVYGRAFLGVAKSAVFQQLFKDPVHLREAALALAEVLMLGSGQNAIVTAANTTTHMARASHALETLRTLQPKTLFGVQTALTLALLLLWYNDINLGHQSLPISRSALLAAHGWQSDLIGAAAIESDANITSLLFAEIYECLIRREVPVFRYTPPVHHHRIDRHYGVCDGLLPYLYDVCELANRQKLGLLSRQESIEQAHQLVASIKAWMPVQEASRRMVHMLPMEEFEKQHLISQANIFRLMALLLIQSLQPDNDSAVRHQTALKLRQSILDEMQQGPRGPRYLLFPYFISCLELAPSLTSDSSRLQVAEHMEEITNGLAPTSCRSMVEFMDTVWQSCEKKYPWSWFEIVDETPEFCIGP</sequence>
<keyword evidence="2" id="KW-1185">Reference proteome</keyword>
<organism evidence="1 2">
    <name type="scientific">Zarea fungicola</name>
    <dbReference type="NCBI Taxonomy" id="93591"/>
    <lineage>
        <taxon>Eukaryota</taxon>
        <taxon>Fungi</taxon>
        <taxon>Dikarya</taxon>
        <taxon>Ascomycota</taxon>
        <taxon>Pezizomycotina</taxon>
        <taxon>Sordariomycetes</taxon>
        <taxon>Hypocreomycetidae</taxon>
        <taxon>Hypocreales</taxon>
        <taxon>Cordycipitaceae</taxon>
        <taxon>Zarea</taxon>
    </lineage>
</organism>
<dbReference type="Proteomes" id="UP001143910">
    <property type="component" value="Unassembled WGS sequence"/>
</dbReference>